<keyword evidence="2" id="KW-1185">Reference proteome</keyword>
<dbReference type="Proteomes" id="UP001207626">
    <property type="component" value="Unassembled WGS sequence"/>
</dbReference>
<organism evidence="1 2">
    <name type="scientific">Paenibacillus apiarius</name>
    <dbReference type="NCBI Taxonomy" id="46240"/>
    <lineage>
        <taxon>Bacteria</taxon>
        <taxon>Bacillati</taxon>
        <taxon>Bacillota</taxon>
        <taxon>Bacilli</taxon>
        <taxon>Bacillales</taxon>
        <taxon>Paenibacillaceae</taxon>
        <taxon>Paenibacillus</taxon>
    </lineage>
</organism>
<sequence>MIEITRKLIHVHRQNNRLDAGIVSAYADIIAKYGNIDDALALAQWFLESPADFDGSLFYPIMKHGDEELAQELHNKCFCHHELREGIPDDILHVLGYLGFTDCAEQLISYIEADDWGLSKSACMGLIHLPSDPYKDLIKAKIEKWMGQSLFPEFLPALSVTCAAPDIVPRLAGWGEHAASTDCNAGLILGIALFGTDQKDVLKDILWNPSWEAQGMGTGTGVWSYVSMQHVGLTFKELIRDIKNEAALMSDKTELDYRLEVLYEMLSLKLTYHRQPIRFARQNNESVREIYEELFSWPNPDKDESIIGLIIDHFGLGNRLLEKYYELRNRCELKIDHEIELEHLLADQRGE</sequence>
<name>A0ABT4DUM9_9BACL</name>
<comment type="caution">
    <text evidence="1">The sequence shown here is derived from an EMBL/GenBank/DDBJ whole genome shotgun (WGS) entry which is preliminary data.</text>
</comment>
<evidence type="ECO:0000313" key="1">
    <source>
        <dbReference type="EMBL" id="MCY9520955.1"/>
    </source>
</evidence>
<dbReference type="EMBL" id="JAMDLW010000020">
    <property type="protein sequence ID" value="MCY9520955.1"/>
    <property type="molecule type" value="Genomic_DNA"/>
</dbReference>
<gene>
    <name evidence="1" type="ORF">M5X09_14960</name>
</gene>
<proteinExistence type="predicted"/>
<dbReference type="RefSeq" id="WP_087435655.1">
    <property type="nucleotide sequence ID" value="NZ_JAMDLV010000019.1"/>
</dbReference>
<accession>A0ABT4DUM9</accession>
<reference evidence="1 2" key="1">
    <citation type="submission" date="2022-05" db="EMBL/GenBank/DDBJ databases">
        <title>Genome Sequencing of Bee-Associated Microbes.</title>
        <authorList>
            <person name="Dunlap C."/>
        </authorList>
    </citation>
    <scope>NUCLEOTIDE SEQUENCE [LARGE SCALE GENOMIC DNA]</scope>
    <source>
        <strain evidence="1 2">NRRL NRS-1438</strain>
    </source>
</reference>
<evidence type="ECO:0000313" key="2">
    <source>
        <dbReference type="Proteomes" id="UP001207626"/>
    </source>
</evidence>
<protein>
    <submittedName>
        <fullName evidence="1">Uncharacterized protein</fullName>
    </submittedName>
</protein>